<keyword evidence="3" id="KW-0479">Metal-binding</keyword>
<evidence type="ECO:0000313" key="10">
    <source>
        <dbReference type="Proteomes" id="UP000034680"/>
    </source>
</evidence>
<reference evidence="9 10" key="1">
    <citation type="submission" date="2015-05" db="EMBL/GenBank/DDBJ databases">
        <title>Distinctive expansion of gene families associated with plant cell wall degradation and secondary metabolism in the genomes of grapevine trunk pathogens.</title>
        <authorList>
            <person name="Lawrence D.P."/>
            <person name="Travadon R."/>
            <person name="Rolshausen P.E."/>
            <person name="Baumgartner K."/>
        </authorList>
    </citation>
    <scope>NUCLEOTIDE SEQUENCE [LARGE SCALE GENOMIC DNA]</scope>
    <source>
        <strain evidence="9">DA912</strain>
    </source>
</reference>
<keyword evidence="9" id="KW-0067">ATP-binding</keyword>
<keyword evidence="2" id="KW-0963">Cytoplasm</keyword>
<sequence length="421" mass="46443">MSMHDHYEIDEDGNPTGIAAATKPFSMDEVKSCSVCRGSLRNICRYGRIVRRAMLDEATKKFISWSANRHLELAEGLIKEQKKLEQIVDGVQDVGRAGQLALTGDVFMQIRNLRKWVGQKRYNGLMQLYINIDKFSDQVSVQEQPFHRVFEFVRHARRQNKTDGAFHYDQDIVQLRGYLLALSLLLKCNIVILSDFMGLWKGSGIIQSKISVDFAANFNLCNKLIQLAVDTGRPQLQAEGHIYSAQFCGFAISLGLPGAPSKSADASIPGAFPDADTAITSDTEDEAATQREHLTDKGLDHVARARDLVGSASGESRHVMEAEIEAAETVLKGGVFYRPVTTDEMRAVYSAMAAEFLGTGHWYTCELGHPFTVGECGMPMEQARCPECGSPVGGQNHAPAEGVRRADVIEELARGVDGMRI</sequence>
<accession>A0A0G2HZ02</accession>
<feature type="domain" description="RZ-type" evidence="8">
    <location>
        <begin position="340"/>
        <end position="415"/>
    </location>
</feature>
<dbReference type="STRING" id="1214573.A0A0G2HZ02"/>
<dbReference type="GO" id="GO:0005737">
    <property type="term" value="C:cytoplasm"/>
    <property type="evidence" value="ECO:0007669"/>
    <property type="project" value="UniProtKB-SubCell"/>
</dbReference>
<proteinExistence type="predicted"/>
<keyword evidence="9" id="KW-0347">Helicase</keyword>
<dbReference type="EMBL" id="LCUC01000007">
    <property type="protein sequence ID" value="KKY39863.1"/>
    <property type="molecule type" value="Genomic_DNA"/>
</dbReference>
<dbReference type="OrthoDB" id="2423195at2759"/>
<dbReference type="GO" id="GO:0002376">
    <property type="term" value="P:immune system process"/>
    <property type="evidence" value="ECO:0007669"/>
    <property type="project" value="UniProtKB-KW"/>
</dbReference>
<evidence type="ECO:0000259" key="8">
    <source>
        <dbReference type="PROSITE" id="PS51981"/>
    </source>
</evidence>
<dbReference type="InterPro" id="IPR046439">
    <property type="entry name" value="ZF_RZ_dom"/>
</dbReference>
<comment type="subcellular location">
    <subcellularLocation>
        <location evidence="1">Cytoplasm</location>
    </subcellularLocation>
</comment>
<keyword evidence="4" id="KW-0863">Zinc-finger</keyword>
<evidence type="ECO:0000256" key="4">
    <source>
        <dbReference type="ARBA" id="ARBA00022771"/>
    </source>
</evidence>
<dbReference type="GO" id="GO:0004386">
    <property type="term" value="F:helicase activity"/>
    <property type="evidence" value="ECO:0007669"/>
    <property type="project" value="UniProtKB-KW"/>
</dbReference>
<keyword evidence="9" id="KW-0378">Hydrolase</keyword>
<keyword evidence="6" id="KW-0391">Immunity</keyword>
<keyword evidence="9" id="KW-0547">Nucleotide-binding</keyword>
<dbReference type="Pfam" id="PF20173">
    <property type="entry name" value="ZnF_RZ-type"/>
    <property type="match status" value="1"/>
</dbReference>
<dbReference type="GO" id="GO:0008270">
    <property type="term" value="F:zinc ion binding"/>
    <property type="evidence" value="ECO:0007669"/>
    <property type="project" value="UniProtKB-KW"/>
</dbReference>
<evidence type="ECO:0000313" key="9">
    <source>
        <dbReference type="EMBL" id="KKY39863.1"/>
    </source>
</evidence>
<reference evidence="9 10" key="2">
    <citation type="submission" date="2015-05" db="EMBL/GenBank/DDBJ databases">
        <authorList>
            <person name="Morales-Cruz A."/>
            <person name="Amrine K.C."/>
            <person name="Cantu D."/>
        </authorList>
    </citation>
    <scope>NUCLEOTIDE SEQUENCE [LARGE SCALE GENOMIC DNA]</scope>
    <source>
        <strain evidence="9">DA912</strain>
    </source>
</reference>
<dbReference type="PROSITE" id="PS51981">
    <property type="entry name" value="ZF_RZ"/>
    <property type="match status" value="1"/>
</dbReference>
<protein>
    <submittedName>
        <fullName evidence="9">Putative nf-x1 finger and helicase domain</fullName>
    </submittedName>
</protein>
<comment type="caution">
    <text evidence="9">The sequence shown here is derived from an EMBL/GenBank/DDBJ whole genome shotgun (WGS) entry which is preliminary data.</text>
</comment>
<evidence type="ECO:0000256" key="3">
    <source>
        <dbReference type="ARBA" id="ARBA00022723"/>
    </source>
</evidence>
<evidence type="ECO:0000256" key="1">
    <source>
        <dbReference type="ARBA" id="ARBA00004496"/>
    </source>
</evidence>
<name>A0A0G2HZ02_9PEZI</name>
<evidence type="ECO:0000256" key="5">
    <source>
        <dbReference type="ARBA" id="ARBA00022833"/>
    </source>
</evidence>
<dbReference type="Proteomes" id="UP000034680">
    <property type="component" value="Unassembled WGS sequence"/>
</dbReference>
<organism evidence="9 10">
    <name type="scientific">Diaporthe ampelina</name>
    <dbReference type="NCBI Taxonomy" id="1214573"/>
    <lineage>
        <taxon>Eukaryota</taxon>
        <taxon>Fungi</taxon>
        <taxon>Dikarya</taxon>
        <taxon>Ascomycota</taxon>
        <taxon>Pezizomycotina</taxon>
        <taxon>Sordariomycetes</taxon>
        <taxon>Sordariomycetidae</taxon>
        <taxon>Diaporthales</taxon>
        <taxon>Diaporthaceae</taxon>
        <taxon>Diaporthe</taxon>
    </lineage>
</organism>
<feature type="region of interest" description="Disordered" evidence="7">
    <location>
        <begin position="1"/>
        <end position="20"/>
    </location>
</feature>
<keyword evidence="10" id="KW-1185">Reference proteome</keyword>
<evidence type="ECO:0000256" key="7">
    <source>
        <dbReference type="SAM" id="MobiDB-lite"/>
    </source>
</evidence>
<evidence type="ECO:0000256" key="6">
    <source>
        <dbReference type="ARBA" id="ARBA00022859"/>
    </source>
</evidence>
<evidence type="ECO:0000256" key="2">
    <source>
        <dbReference type="ARBA" id="ARBA00022490"/>
    </source>
</evidence>
<keyword evidence="5" id="KW-0862">Zinc</keyword>
<dbReference type="AlphaFoldDB" id="A0A0G2HZ02"/>
<gene>
    <name evidence="9" type="ORF">UCDDA912_g00179</name>
</gene>